<comment type="cofactor">
    <cofactor evidence="1">
        <name>chloride</name>
        <dbReference type="ChEBI" id="CHEBI:17996"/>
    </cofactor>
</comment>
<dbReference type="InterPro" id="IPR013128">
    <property type="entry name" value="Peptidase_C1A"/>
</dbReference>
<dbReference type="InterPro" id="IPR014882">
    <property type="entry name" value="CathepsinC_exc"/>
</dbReference>
<evidence type="ECO:0000259" key="11">
    <source>
        <dbReference type="SMART" id="SM00645"/>
    </source>
</evidence>
<dbReference type="InterPro" id="IPR025660">
    <property type="entry name" value="Pept_his_AS"/>
</dbReference>
<proteinExistence type="inferred from homology"/>
<evidence type="ECO:0000256" key="4">
    <source>
        <dbReference type="ARBA" id="ARBA00014709"/>
    </source>
</evidence>
<evidence type="ECO:0000256" key="9">
    <source>
        <dbReference type="ARBA" id="ARBA00045556"/>
    </source>
</evidence>
<dbReference type="Gene3D" id="2.40.128.80">
    <property type="entry name" value="Cathepsin C, exclusion domain"/>
    <property type="match status" value="1"/>
</dbReference>
<keyword evidence="10" id="KW-0732">Signal</keyword>
<name>A0A7S3GGG3_9EUKA</name>
<dbReference type="EMBL" id="HBIB01042645">
    <property type="protein sequence ID" value="CAE0265576.1"/>
    <property type="molecule type" value="Transcribed_RNA"/>
</dbReference>
<evidence type="ECO:0000313" key="12">
    <source>
        <dbReference type="EMBL" id="CAE0265576.1"/>
    </source>
</evidence>
<feature type="chain" id="PRO_5030588214" description="Dipeptidyl peptidase 1" evidence="10">
    <location>
        <begin position="26"/>
        <end position="531"/>
    </location>
</feature>
<organism evidence="12">
    <name type="scientific">Palpitomonas bilix</name>
    <dbReference type="NCBI Taxonomy" id="652834"/>
    <lineage>
        <taxon>Eukaryota</taxon>
        <taxon>Eukaryota incertae sedis</taxon>
    </lineage>
</organism>
<dbReference type="Gene3D" id="3.90.70.10">
    <property type="entry name" value="Cysteine proteinases"/>
    <property type="match status" value="1"/>
</dbReference>
<dbReference type="SMART" id="SM00645">
    <property type="entry name" value="Pept_C1"/>
    <property type="match status" value="1"/>
</dbReference>
<feature type="signal peptide" evidence="10">
    <location>
        <begin position="1"/>
        <end position="25"/>
    </location>
</feature>
<dbReference type="PROSITE" id="PS00139">
    <property type="entry name" value="THIOL_PROTEASE_CYS"/>
    <property type="match status" value="1"/>
</dbReference>
<dbReference type="SUPFAM" id="SSF54001">
    <property type="entry name" value="Cysteine proteinases"/>
    <property type="match status" value="1"/>
</dbReference>
<dbReference type="InterPro" id="IPR000668">
    <property type="entry name" value="Peptidase_C1A_C"/>
</dbReference>
<gene>
    <name evidence="12" type="ORF">PBIL07802_LOCUS27914</name>
</gene>
<comment type="similarity">
    <text evidence="2">Belongs to the peptidase C1 family.</text>
</comment>
<evidence type="ECO:0000256" key="6">
    <source>
        <dbReference type="ARBA" id="ARBA00029779"/>
    </source>
</evidence>
<dbReference type="InterPro" id="IPR038765">
    <property type="entry name" value="Papain-like_cys_pep_sf"/>
</dbReference>
<dbReference type="Pfam" id="PF08773">
    <property type="entry name" value="CathepsinC_exc"/>
    <property type="match status" value="1"/>
</dbReference>
<dbReference type="PROSITE" id="PS00639">
    <property type="entry name" value="THIOL_PROTEASE_HIS"/>
    <property type="match status" value="1"/>
</dbReference>
<feature type="domain" description="Peptidase C1A papain C-terminal" evidence="11">
    <location>
        <begin position="241"/>
        <end position="487"/>
    </location>
</feature>
<sequence length="531" mass="58750">MCRQRLTLTFLFGIAILATRSFVTADIPAHCLHDDVLGVWDFFLQPTAEAFGGECWSEDVLPSERFQVSLKSPNVAVARDGAIGTWTMVYDQGFEVNVAGRSFFLFSQYHVGKDGNVSSFCHASSQGWYHSQRPNPRRTLEDWGCFKASLIEADNTATRFYMLPQPPSSKFSSKSTLESLRTLGVTWSYGAQLDGSSFQDLRKMAGSNVAFSVKRKASSDYSETDNSRKMDSSPSPNYSGLPASFSWTDVGHSVVPMRDQLNCGSCYSFATTDMIAARLRIAAVKKSSGAHAIVDQEISVLSPQHVVSCAKYSQGCDGGFPFLVSKYAFDHGIVSDYCFPYQSGVQGGQNVSVACDFICDDPRALNFVSGYEYVGGYYGNCTEESMMRELVSNGPIAVGFEVYDDFMTYTGGVYKHEASTDWTTTGFVPTNHAVLIVGYGEENGEKYWLVKNSWGRHFGLTGSRHLYECERGDNGLNQVTSRYCVALMSVVLSQWLSLPTLRRIQINNSFHEPPASTPNTFVLANMDVNRK</sequence>
<protein>
    <recommendedName>
        <fullName evidence="4">Dipeptidyl peptidase 1</fullName>
    </recommendedName>
    <alternativeName>
        <fullName evidence="6">Cathepsin C</fullName>
    </alternativeName>
    <alternativeName>
        <fullName evidence="5">Cathepsin J</fullName>
    </alternativeName>
    <alternativeName>
        <fullName evidence="8">Dipeptidyl peptidase I</fullName>
    </alternativeName>
    <alternativeName>
        <fullName evidence="7">Dipeptidyl transferase</fullName>
    </alternativeName>
</protein>
<dbReference type="AlphaFoldDB" id="A0A7S3GGG3"/>
<reference evidence="12" key="1">
    <citation type="submission" date="2021-01" db="EMBL/GenBank/DDBJ databases">
        <authorList>
            <person name="Corre E."/>
            <person name="Pelletier E."/>
            <person name="Niang G."/>
            <person name="Scheremetjew M."/>
            <person name="Finn R."/>
            <person name="Kale V."/>
            <person name="Holt S."/>
            <person name="Cochrane G."/>
            <person name="Meng A."/>
            <person name="Brown T."/>
            <person name="Cohen L."/>
        </authorList>
    </citation>
    <scope>NUCLEOTIDE SEQUENCE</scope>
    <source>
        <strain evidence="12">NIES-2562</strain>
    </source>
</reference>
<comment type="function">
    <text evidence="9">Thiol protease. Has dipeptidylpeptidase activity. Active against a broad range of dipeptide substrates composed of both polar and hydrophobic amino acids. Proline cannot occupy the P1 position and arginine cannot occupy the P2 position of the substrate. Can act as both an exopeptidase and endopeptidase. Activates serine proteases such as elastase, cathepsin G and granzymes A and B.</text>
</comment>
<evidence type="ECO:0000256" key="10">
    <source>
        <dbReference type="SAM" id="SignalP"/>
    </source>
</evidence>
<evidence type="ECO:0000256" key="5">
    <source>
        <dbReference type="ARBA" id="ARBA00029762"/>
    </source>
</evidence>
<dbReference type="PRINTS" id="PR00705">
    <property type="entry name" value="PAPAIN"/>
</dbReference>
<evidence type="ECO:0000256" key="7">
    <source>
        <dbReference type="ARBA" id="ARBA00030778"/>
    </source>
</evidence>
<dbReference type="GO" id="GO:0006508">
    <property type="term" value="P:proteolysis"/>
    <property type="evidence" value="ECO:0007669"/>
    <property type="project" value="InterPro"/>
</dbReference>
<dbReference type="Pfam" id="PF00112">
    <property type="entry name" value="Peptidase_C1"/>
    <property type="match status" value="1"/>
</dbReference>
<dbReference type="SUPFAM" id="SSF75001">
    <property type="entry name" value="Dipeptidyl peptidase I (cathepsin C), exclusion domain"/>
    <property type="match status" value="1"/>
</dbReference>
<dbReference type="InterPro" id="IPR036496">
    <property type="entry name" value="CathepsinC_exc_dom_sf"/>
</dbReference>
<evidence type="ECO:0000256" key="8">
    <source>
        <dbReference type="ARBA" id="ARBA00032961"/>
    </source>
</evidence>
<dbReference type="GO" id="GO:0008234">
    <property type="term" value="F:cysteine-type peptidase activity"/>
    <property type="evidence" value="ECO:0007669"/>
    <property type="project" value="InterPro"/>
</dbReference>
<dbReference type="InterPro" id="IPR000169">
    <property type="entry name" value="Pept_cys_AS"/>
</dbReference>
<dbReference type="PANTHER" id="PTHR12411">
    <property type="entry name" value="CYSTEINE PROTEASE FAMILY C1-RELATED"/>
    <property type="match status" value="1"/>
</dbReference>
<accession>A0A7S3GGG3</accession>
<evidence type="ECO:0000256" key="1">
    <source>
        <dbReference type="ARBA" id="ARBA00001923"/>
    </source>
</evidence>
<evidence type="ECO:0000256" key="3">
    <source>
        <dbReference type="ARBA" id="ARBA00011610"/>
    </source>
</evidence>
<comment type="subunit">
    <text evidence="3">Tetramer of heterotrimers consisting of exclusion domain, heavy- and light chains.</text>
</comment>
<evidence type="ECO:0000256" key="2">
    <source>
        <dbReference type="ARBA" id="ARBA00008455"/>
    </source>
</evidence>